<organism evidence="2 3">
    <name type="scientific">Luteolibacter luteus</name>
    <dbReference type="NCBI Taxonomy" id="2728835"/>
    <lineage>
        <taxon>Bacteria</taxon>
        <taxon>Pseudomonadati</taxon>
        <taxon>Verrucomicrobiota</taxon>
        <taxon>Verrucomicrobiia</taxon>
        <taxon>Verrucomicrobiales</taxon>
        <taxon>Verrucomicrobiaceae</taxon>
        <taxon>Luteolibacter</taxon>
    </lineage>
</organism>
<evidence type="ECO:0000313" key="3">
    <source>
        <dbReference type="Proteomes" id="UP000501812"/>
    </source>
</evidence>
<dbReference type="RefSeq" id="WP_169456092.1">
    <property type="nucleotide sequence ID" value="NZ_CP051774.1"/>
</dbReference>
<keyword evidence="1" id="KW-0812">Transmembrane</keyword>
<accession>A0A858RK46</accession>
<protein>
    <submittedName>
        <fullName evidence="2">Uncharacterized protein</fullName>
    </submittedName>
</protein>
<dbReference type="Proteomes" id="UP000501812">
    <property type="component" value="Chromosome"/>
</dbReference>
<dbReference type="AlphaFoldDB" id="A0A858RK46"/>
<proteinExistence type="predicted"/>
<keyword evidence="1" id="KW-0472">Membrane</keyword>
<evidence type="ECO:0000313" key="2">
    <source>
        <dbReference type="EMBL" id="QJE97666.1"/>
    </source>
</evidence>
<dbReference type="KEGG" id="luo:HHL09_18400"/>
<keyword evidence="1" id="KW-1133">Transmembrane helix</keyword>
<feature type="transmembrane region" description="Helical" evidence="1">
    <location>
        <begin position="12"/>
        <end position="34"/>
    </location>
</feature>
<reference evidence="2 3" key="1">
    <citation type="submission" date="2020-04" db="EMBL/GenBank/DDBJ databases">
        <title>Luteolibacter sp. G-1-1-1 isolated from soil.</title>
        <authorList>
            <person name="Dahal R.H."/>
        </authorList>
    </citation>
    <scope>NUCLEOTIDE SEQUENCE [LARGE SCALE GENOMIC DNA]</scope>
    <source>
        <strain evidence="2 3">G-1-1-1</strain>
    </source>
</reference>
<keyword evidence="3" id="KW-1185">Reference proteome</keyword>
<evidence type="ECO:0000256" key="1">
    <source>
        <dbReference type="SAM" id="Phobius"/>
    </source>
</evidence>
<sequence>MPGLRPKPYRKFNRVILGIAGGILVVFTSFNTWINPLWVTPTPWTNEKFAEYRPIYRQQRTGKAGIARSVPWKIAFFGSSRMDIALDPMLPQWEGKPAVNLAVSAGTLPETAGILRYAVEHCPLETAIVGIDLGDISGAGSGIRTTGYMESPFNPKGEAVERELRYVAGVSTFQSSMKTLGYWFERDKPGFTLPEYTPQGHRLRHQDKDNVAAGMRRDAIPHAMKGSARRLKLAEASGGMLHPNAEKMRLTEQILEDCKTHKVALKILIPPNHATYISVYRYSGDPDPGFLTDRAALVKIVEASNKAHPEAPPTEIWDFNDYHELNCEPLPTNPKGRMHWFLDGTHARKALGDVMLARIMGWPIDGPGADYGVKLTAENLQQRVDGLQAEYLEFQKKHPDQFQWMVDGIDSYKSSGRANEKEQEGAQEF</sequence>
<name>A0A858RK46_9BACT</name>
<gene>
    <name evidence="2" type="ORF">HHL09_18400</name>
</gene>
<dbReference type="EMBL" id="CP051774">
    <property type="protein sequence ID" value="QJE97666.1"/>
    <property type="molecule type" value="Genomic_DNA"/>
</dbReference>